<evidence type="ECO:0000313" key="5">
    <source>
        <dbReference type="Proteomes" id="UP000317894"/>
    </source>
</evidence>
<evidence type="ECO:0000259" key="3">
    <source>
        <dbReference type="Pfam" id="PF01370"/>
    </source>
</evidence>
<feature type="domain" description="NAD-dependent epimerase/dehydratase" evidence="3">
    <location>
        <begin position="6"/>
        <end position="237"/>
    </location>
</feature>
<dbReference type="SUPFAM" id="SSF51735">
    <property type="entry name" value="NAD(P)-binding Rossmann-fold domains"/>
    <property type="match status" value="1"/>
</dbReference>
<dbReference type="InterPro" id="IPR036291">
    <property type="entry name" value="NAD(P)-bd_dom_sf"/>
</dbReference>
<keyword evidence="5" id="KW-1185">Reference proteome</keyword>
<dbReference type="Pfam" id="PF01370">
    <property type="entry name" value="Epimerase"/>
    <property type="match status" value="1"/>
</dbReference>
<evidence type="ECO:0000313" key="4">
    <source>
        <dbReference type="EMBL" id="TRW15306.1"/>
    </source>
</evidence>
<evidence type="ECO:0000256" key="2">
    <source>
        <dbReference type="ARBA" id="ARBA00023445"/>
    </source>
</evidence>
<dbReference type="CDD" id="cd05227">
    <property type="entry name" value="AR_SDR_e"/>
    <property type="match status" value="1"/>
</dbReference>
<dbReference type="EMBL" id="VJWA01000002">
    <property type="protein sequence ID" value="TRW15306.1"/>
    <property type="molecule type" value="Genomic_DNA"/>
</dbReference>
<gene>
    <name evidence="4" type="ORF">FMM06_13095</name>
</gene>
<keyword evidence="1" id="KW-0560">Oxidoreductase</keyword>
<dbReference type="FunFam" id="3.40.50.720:FF:000336">
    <property type="entry name" value="Aldehyde reductase"/>
    <property type="match status" value="1"/>
</dbReference>
<dbReference type="PANTHER" id="PTHR10366:SF564">
    <property type="entry name" value="STEROL-4-ALPHA-CARBOXYLATE 3-DEHYDROGENASE, DECARBOXYLATING"/>
    <property type="match status" value="1"/>
</dbReference>
<dbReference type="Proteomes" id="UP000317894">
    <property type="component" value="Unassembled WGS sequence"/>
</dbReference>
<accession>A0A552UAR8</accession>
<dbReference type="PANTHER" id="PTHR10366">
    <property type="entry name" value="NAD DEPENDENT EPIMERASE/DEHYDRATASE"/>
    <property type="match status" value="1"/>
</dbReference>
<dbReference type="OrthoDB" id="9778052at2"/>
<dbReference type="InterPro" id="IPR050425">
    <property type="entry name" value="NAD(P)_dehydrat-like"/>
</dbReference>
<name>A0A552UAR8_9SPHN</name>
<dbReference type="GO" id="GO:0016616">
    <property type="term" value="F:oxidoreductase activity, acting on the CH-OH group of donors, NAD or NADP as acceptor"/>
    <property type="evidence" value="ECO:0007669"/>
    <property type="project" value="TreeGrafter"/>
</dbReference>
<dbReference type="InterPro" id="IPR001509">
    <property type="entry name" value="Epimerase_deHydtase"/>
</dbReference>
<evidence type="ECO:0000256" key="1">
    <source>
        <dbReference type="ARBA" id="ARBA00023002"/>
    </source>
</evidence>
<dbReference type="AlphaFoldDB" id="A0A552UAR8"/>
<organism evidence="4 5">
    <name type="scientific">Glacieibacterium frigidum</name>
    <dbReference type="NCBI Taxonomy" id="2593303"/>
    <lineage>
        <taxon>Bacteria</taxon>
        <taxon>Pseudomonadati</taxon>
        <taxon>Pseudomonadota</taxon>
        <taxon>Alphaproteobacteria</taxon>
        <taxon>Sphingomonadales</taxon>
        <taxon>Sphingosinicellaceae</taxon>
        <taxon>Glacieibacterium</taxon>
    </lineage>
</organism>
<sequence>MDKGRVLVTGASGYIAGFIIQDLLAEGWTVRGTIRNLAKADAVRAALGVSADQLELAAADLMSDAGWDAAVASCRFIQHIASPLPVGVPKDENELIVPARDGALRVLRAAKAAGVERVVMTSSTAAICYGMTRASQIFTEADWSDLTSADTYAYVKSKTIAERAARDFMGREGAGMEFVTINPGMVLGPVMGGDFSGSLVVLTKLLDGALPGTPRFGFPIVDVRDIAAAHLTAMTTPGLDGERFLCAGKFLWMRDIADILKSRLGDKAKRVPSRNIPDWLVRLLSRFDAEVRMVLPELGRERICDASHARERLGWVPRPPEESITDAARSLVAHGLVKA</sequence>
<dbReference type="Gene3D" id="3.40.50.720">
    <property type="entry name" value="NAD(P)-binding Rossmann-like Domain"/>
    <property type="match status" value="1"/>
</dbReference>
<comment type="caution">
    <text evidence="4">The sequence shown here is derived from an EMBL/GenBank/DDBJ whole genome shotgun (WGS) entry which is preliminary data.</text>
</comment>
<comment type="similarity">
    <text evidence="2">Belongs to the NAD(P)-dependent epimerase/dehydratase family. Dihydroflavonol-4-reductase subfamily.</text>
</comment>
<protein>
    <submittedName>
        <fullName evidence="4">Aldehyde reductase</fullName>
    </submittedName>
</protein>
<reference evidence="4 5" key="1">
    <citation type="submission" date="2019-07" db="EMBL/GenBank/DDBJ databases">
        <title>Novel species isolated from glacier.</title>
        <authorList>
            <person name="Liu Q."/>
            <person name="Xin Y.-H."/>
        </authorList>
    </citation>
    <scope>NUCLEOTIDE SEQUENCE [LARGE SCALE GENOMIC DNA]</scope>
    <source>
        <strain evidence="4 5">LB1R16</strain>
    </source>
</reference>
<proteinExistence type="inferred from homology"/>